<protein>
    <submittedName>
        <fullName evidence="1">Uncharacterized protein</fullName>
    </submittedName>
</protein>
<reference evidence="1" key="1">
    <citation type="submission" date="2023-04" db="EMBL/GenBank/DDBJ databases">
        <title>Draft Genome sequencing of Naganishia species isolated from polar environments using Oxford Nanopore Technology.</title>
        <authorList>
            <person name="Leo P."/>
            <person name="Venkateswaran K."/>
        </authorList>
    </citation>
    <scope>NUCLEOTIDE SEQUENCE</scope>
    <source>
        <strain evidence="1">MNA-CCFEE 5423</strain>
    </source>
</reference>
<comment type="caution">
    <text evidence="1">The sequence shown here is derived from an EMBL/GenBank/DDBJ whole genome shotgun (WGS) entry which is preliminary data.</text>
</comment>
<name>A0ACC2W9L4_9TREE</name>
<evidence type="ECO:0000313" key="2">
    <source>
        <dbReference type="Proteomes" id="UP001227268"/>
    </source>
</evidence>
<evidence type="ECO:0000313" key="1">
    <source>
        <dbReference type="EMBL" id="KAJ9107746.1"/>
    </source>
</evidence>
<gene>
    <name evidence="1" type="ORF">QFC21_001207</name>
</gene>
<dbReference type="EMBL" id="JASBWT010000002">
    <property type="protein sequence ID" value="KAJ9107746.1"/>
    <property type="molecule type" value="Genomic_DNA"/>
</dbReference>
<organism evidence="1 2">
    <name type="scientific">Naganishia friedmannii</name>
    <dbReference type="NCBI Taxonomy" id="89922"/>
    <lineage>
        <taxon>Eukaryota</taxon>
        <taxon>Fungi</taxon>
        <taxon>Dikarya</taxon>
        <taxon>Basidiomycota</taxon>
        <taxon>Agaricomycotina</taxon>
        <taxon>Tremellomycetes</taxon>
        <taxon>Filobasidiales</taxon>
        <taxon>Filobasidiaceae</taxon>
        <taxon>Naganishia</taxon>
    </lineage>
</organism>
<sequence>MLERTPLYLYKIDPQPVDPSHVGQGQSTAAQMEALVDAESVRRFFHELERLRTMVVGGPIQQPVADHMAGVPPPPNSNAAFIYNYQSPGHSTPKPAAKAAHSIEAATAKINRAEVKVLNFGKDEHCRSHDIPATIWLRKSWTVFSEDSDVAKTKLACLINNGYSRQIELYASLSNEDVAETICRVSGASGPISAFELVKFQQPGTTDLNQDTWPVLKLANGAPDDYEPVIFPGYDLSPTRWAERTEGGALVDLSASEAGEIFSRHKAQEINQGSDSDGSDHDAGNHPRGPADLFKGKARDLGKGKGKAHWKGYWKGLFLYPFQVSKVDNSAKASLFDPALYYGCKVGKKDKKPIVFALDIKSDLKLNISMDIKPDINADVKPNVDEIRATRGVKR</sequence>
<proteinExistence type="predicted"/>
<accession>A0ACC2W9L4</accession>
<keyword evidence="2" id="KW-1185">Reference proteome</keyword>
<dbReference type="Proteomes" id="UP001227268">
    <property type="component" value="Unassembled WGS sequence"/>
</dbReference>